<dbReference type="Pfam" id="PF00168">
    <property type="entry name" value="C2"/>
    <property type="match status" value="2"/>
</dbReference>
<dbReference type="GO" id="GO:0030276">
    <property type="term" value="F:clathrin binding"/>
    <property type="evidence" value="ECO:0007669"/>
    <property type="project" value="TreeGrafter"/>
</dbReference>
<feature type="compositionally biased region" description="Polar residues" evidence="1">
    <location>
        <begin position="226"/>
        <end position="243"/>
    </location>
</feature>
<feature type="region of interest" description="Disordered" evidence="1">
    <location>
        <begin position="204"/>
        <end position="306"/>
    </location>
</feature>
<dbReference type="InterPro" id="IPR035892">
    <property type="entry name" value="C2_domain_sf"/>
</dbReference>
<dbReference type="SMART" id="SM00239">
    <property type="entry name" value="C2"/>
    <property type="match status" value="2"/>
</dbReference>
<organism evidence="3 4">
    <name type="scientific">Acanthocheilonema viteae</name>
    <name type="common">Filarial nematode worm</name>
    <name type="synonym">Dipetalonema viteae</name>
    <dbReference type="NCBI Taxonomy" id="6277"/>
    <lineage>
        <taxon>Eukaryota</taxon>
        <taxon>Metazoa</taxon>
        <taxon>Ecdysozoa</taxon>
        <taxon>Nematoda</taxon>
        <taxon>Chromadorea</taxon>
        <taxon>Rhabditida</taxon>
        <taxon>Spirurina</taxon>
        <taxon>Spiruromorpha</taxon>
        <taxon>Filarioidea</taxon>
        <taxon>Onchocercidae</taxon>
        <taxon>Acanthocheilonema</taxon>
    </lineage>
</organism>
<dbReference type="PANTHER" id="PTHR10024:SF348">
    <property type="entry name" value="SYNAPTOTAGMIN-17"/>
    <property type="match status" value="1"/>
</dbReference>
<feature type="compositionally biased region" description="Low complexity" evidence="1">
    <location>
        <begin position="140"/>
        <end position="155"/>
    </location>
</feature>
<protein>
    <recommendedName>
        <fullName evidence="2">C2 domain-containing protein</fullName>
    </recommendedName>
</protein>
<feature type="region of interest" description="Disordered" evidence="1">
    <location>
        <begin position="67"/>
        <end position="87"/>
    </location>
</feature>
<feature type="region of interest" description="Disordered" evidence="1">
    <location>
        <begin position="1"/>
        <end position="51"/>
    </location>
</feature>
<dbReference type="GO" id="GO:0000149">
    <property type="term" value="F:SNARE binding"/>
    <property type="evidence" value="ECO:0007669"/>
    <property type="project" value="TreeGrafter"/>
</dbReference>
<feature type="compositionally biased region" description="Low complexity" evidence="1">
    <location>
        <begin position="17"/>
        <end position="27"/>
    </location>
</feature>
<dbReference type="Proteomes" id="UP000276991">
    <property type="component" value="Unassembled WGS sequence"/>
</dbReference>
<feature type="compositionally biased region" description="Polar residues" evidence="1">
    <location>
        <begin position="269"/>
        <end position="285"/>
    </location>
</feature>
<dbReference type="GO" id="GO:0017156">
    <property type="term" value="P:calcium-ion regulated exocytosis"/>
    <property type="evidence" value="ECO:0007669"/>
    <property type="project" value="TreeGrafter"/>
</dbReference>
<dbReference type="GO" id="GO:0005544">
    <property type="term" value="F:calcium-dependent phospholipid binding"/>
    <property type="evidence" value="ECO:0007669"/>
    <property type="project" value="TreeGrafter"/>
</dbReference>
<dbReference type="Gene3D" id="2.60.40.150">
    <property type="entry name" value="C2 domain"/>
    <property type="match status" value="2"/>
</dbReference>
<keyword evidence="4" id="KW-1185">Reference proteome</keyword>
<feature type="domain" description="C2" evidence="2">
    <location>
        <begin position="308"/>
        <end position="434"/>
    </location>
</feature>
<name>A0A498SEQ8_ACAVI</name>
<evidence type="ECO:0000256" key="1">
    <source>
        <dbReference type="SAM" id="MobiDB-lite"/>
    </source>
</evidence>
<evidence type="ECO:0000313" key="4">
    <source>
        <dbReference type="Proteomes" id="UP000276991"/>
    </source>
</evidence>
<evidence type="ECO:0000313" key="3">
    <source>
        <dbReference type="EMBL" id="VBB30381.1"/>
    </source>
</evidence>
<dbReference type="AlphaFoldDB" id="A0A498SEQ8"/>
<dbReference type="EMBL" id="UPTC01000860">
    <property type="protein sequence ID" value="VBB30381.1"/>
    <property type="molecule type" value="Genomic_DNA"/>
</dbReference>
<dbReference type="PROSITE" id="PS50004">
    <property type="entry name" value="C2"/>
    <property type="match status" value="2"/>
</dbReference>
<dbReference type="PANTHER" id="PTHR10024">
    <property type="entry name" value="SYNAPTOTAGMIN"/>
    <property type="match status" value="1"/>
</dbReference>
<feature type="domain" description="C2" evidence="2">
    <location>
        <begin position="444"/>
        <end position="566"/>
    </location>
</feature>
<evidence type="ECO:0000259" key="2">
    <source>
        <dbReference type="PROSITE" id="PS50004"/>
    </source>
</evidence>
<dbReference type="SUPFAM" id="SSF49562">
    <property type="entry name" value="C2 domain (Calcium/lipid-binding domain, CaLB)"/>
    <property type="match status" value="2"/>
</dbReference>
<feature type="region of interest" description="Disordered" evidence="1">
    <location>
        <begin position="140"/>
        <end position="159"/>
    </location>
</feature>
<dbReference type="STRING" id="6277.A0A498SEQ8"/>
<dbReference type="InterPro" id="IPR000008">
    <property type="entry name" value="C2_dom"/>
</dbReference>
<gene>
    <name evidence="3" type="ORF">NAV_LOCUS5172</name>
</gene>
<dbReference type="GO" id="GO:0005886">
    <property type="term" value="C:plasma membrane"/>
    <property type="evidence" value="ECO:0007669"/>
    <property type="project" value="TreeGrafter"/>
</dbReference>
<sequence>MREILSNDDGYSERILPGTSSSKSTTPPLEPHGRSNSTISMPNAPLTPFISTGRHRLLPQTPAYHIRRSSSPRFLPTPPLPPPLTSGTVTAVSDFSLYKRSTTSGRRLPQIPIHKDSNRLIADQKTSTSIRQQYSTNANIDVDNNTNTTGNIGDNEWPSPTILQRKFSELQKISQTDSNSISKLFKNSSCGTSLRSLQRLSFLKQQHQQHHHYHHQQQQDEKLNHPQYSLDHSSGTSISTNVFSQSSSLSPSVEQLTHSNDVEEHETHGINSSLHEQGAATSYSSVPDIPRKSTVRTSSSWPENEPRPTGLGLIHCSLQHFPIRKRLRVSLLKAEGLAGKLKPELEIHAFCKITLLPSGKSQNSVVKRGRDVAFNQEFFFDNILVEDLSEKCLAIAVYHQSPQKLQKDVIIGDLYISLKNLSELRSKKEVKIVEELKHRINSKKLGKLYITSCLEKKASRLTINIIKVEDLPKGGITGSPDVCVRVCLTQNNVTQTKQSRVIKGTCNATYKEAIMFLVKTRSADLEDTSITVSVHDLSRTTAGDDLIGSAYLGKLAIDKSEHEQWKNTIEHIGKEFKGIHYLKARVEAPNVHVTEATSDAE</sequence>
<dbReference type="GO" id="GO:0005509">
    <property type="term" value="F:calcium ion binding"/>
    <property type="evidence" value="ECO:0007669"/>
    <property type="project" value="TreeGrafter"/>
</dbReference>
<dbReference type="GO" id="GO:0001786">
    <property type="term" value="F:phosphatidylserine binding"/>
    <property type="evidence" value="ECO:0007669"/>
    <property type="project" value="TreeGrafter"/>
</dbReference>
<proteinExistence type="predicted"/>
<reference evidence="3 4" key="1">
    <citation type="submission" date="2018-08" db="EMBL/GenBank/DDBJ databases">
        <authorList>
            <person name="Laetsch R D."/>
            <person name="Stevens L."/>
            <person name="Kumar S."/>
            <person name="Blaxter L. M."/>
        </authorList>
    </citation>
    <scope>NUCLEOTIDE SEQUENCE [LARGE SCALE GENOMIC DNA]</scope>
</reference>
<feature type="compositionally biased region" description="Pro residues" evidence="1">
    <location>
        <begin position="75"/>
        <end position="84"/>
    </location>
</feature>
<dbReference type="OrthoDB" id="9947256at2759"/>
<dbReference type="GO" id="GO:0070382">
    <property type="term" value="C:exocytic vesicle"/>
    <property type="evidence" value="ECO:0007669"/>
    <property type="project" value="TreeGrafter"/>
</dbReference>
<accession>A0A498SEQ8</accession>
<dbReference type="CDD" id="cd00030">
    <property type="entry name" value="C2"/>
    <property type="match status" value="1"/>
</dbReference>